<keyword evidence="1" id="KW-0812">Transmembrane</keyword>
<keyword evidence="1" id="KW-1133">Transmembrane helix</keyword>
<proteinExistence type="predicted"/>
<feature type="transmembrane region" description="Helical" evidence="1">
    <location>
        <begin position="97"/>
        <end position="118"/>
    </location>
</feature>
<name>A0AAD4R0D8_9BILA</name>
<feature type="transmembrane region" description="Helical" evidence="1">
    <location>
        <begin position="71"/>
        <end position="91"/>
    </location>
</feature>
<keyword evidence="1" id="KW-0472">Membrane</keyword>
<keyword evidence="3" id="KW-1185">Reference proteome</keyword>
<reference evidence="2" key="1">
    <citation type="submission" date="2022-01" db="EMBL/GenBank/DDBJ databases">
        <title>Genome Sequence Resource for Two Populations of Ditylenchus destructor, the Migratory Endoparasitic Phytonematode.</title>
        <authorList>
            <person name="Zhang H."/>
            <person name="Lin R."/>
            <person name="Xie B."/>
        </authorList>
    </citation>
    <scope>NUCLEOTIDE SEQUENCE</scope>
    <source>
        <strain evidence="2">BazhouSP</strain>
    </source>
</reference>
<organism evidence="2 3">
    <name type="scientific">Ditylenchus destructor</name>
    <dbReference type="NCBI Taxonomy" id="166010"/>
    <lineage>
        <taxon>Eukaryota</taxon>
        <taxon>Metazoa</taxon>
        <taxon>Ecdysozoa</taxon>
        <taxon>Nematoda</taxon>
        <taxon>Chromadorea</taxon>
        <taxon>Rhabditida</taxon>
        <taxon>Tylenchina</taxon>
        <taxon>Tylenchomorpha</taxon>
        <taxon>Sphaerularioidea</taxon>
        <taxon>Anguinidae</taxon>
        <taxon>Anguininae</taxon>
        <taxon>Ditylenchus</taxon>
    </lineage>
</organism>
<accession>A0AAD4R0D8</accession>
<comment type="caution">
    <text evidence="2">The sequence shown here is derived from an EMBL/GenBank/DDBJ whole genome shotgun (WGS) entry which is preliminary data.</text>
</comment>
<evidence type="ECO:0000313" key="3">
    <source>
        <dbReference type="Proteomes" id="UP001201812"/>
    </source>
</evidence>
<evidence type="ECO:0000256" key="1">
    <source>
        <dbReference type="SAM" id="Phobius"/>
    </source>
</evidence>
<gene>
    <name evidence="2" type="ORF">DdX_16088</name>
</gene>
<dbReference type="Proteomes" id="UP001201812">
    <property type="component" value="Unassembled WGS sequence"/>
</dbReference>
<sequence>MTSHQGTSKTPDYDPKRNSSFINFLLRSGIDGGFKKGAVICSSDADESSIYSKTITLAQFPLYSEQSRRGFGIASILLGLLGIAAIVAAQLSLLSLYITIPVAVISILFCVLTGVAVIQAPKAHHRYVFVELECKTCNEGHTVIYDAITVMKRRRFGYYTNPLCVTLKVSSAERTYEFIESAFEEMPNHLASNPFVPGAYDCQDWADDLTGRFLNVVSLFYNSMDVLVYVCNIVMYKK</sequence>
<dbReference type="EMBL" id="JAKKPZ010000118">
    <property type="protein sequence ID" value="KAI1701476.1"/>
    <property type="molecule type" value="Genomic_DNA"/>
</dbReference>
<dbReference type="AlphaFoldDB" id="A0AAD4R0D8"/>
<protein>
    <submittedName>
        <fullName evidence="2">Uncharacterized protein</fullName>
    </submittedName>
</protein>
<evidence type="ECO:0000313" key="2">
    <source>
        <dbReference type="EMBL" id="KAI1701476.1"/>
    </source>
</evidence>